<evidence type="ECO:0000313" key="5">
    <source>
        <dbReference type="Proteomes" id="UP001341840"/>
    </source>
</evidence>
<dbReference type="Gene3D" id="3.40.50.80">
    <property type="entry name" value="Nucleotide-binding domain of ferredoxin-NADP reductase (FNR) module"/>
    <property type="match status" value="2"/>
</dbReference>
<evidence type="ECO:0000313" key="4">
    <source>
        <dbReference type="EMBL" id="MED6185476.1"/>
    </source>
</evidence>
<dbReference type="PANTHER" id="PTHR11972">
    <property type="entry name" value="NADPH OXIDASE"/>
    <property type="match status" value="1"/>
</dbReference>
<dbReference type="InterPro" id="IPR039261">
    <property type="entry name" value="FNR_nucleotide-bd"/>
</dbReference>
<feature type="transmembrane region" description="Helical" evidence="2">
    <location>
        <begin position="134"/>
        <end position="159"/>
    </location>
</feature>
<protein>
    <recommendedName>
        <fullName evidence="3">Ferric reductase NAD binding domain-containing protein</fullName>
    </recommendedName>
</protein>
<evidence type="ECO:0000256" key="1">
    <source>
        <dbReference type="ARBA" id="ARBA00023002"/>
    </source>
</evidence>
<feature type="domain" description="Ferric reductase NAD binding" evidence="3">
    <location>
        <begin position="22"/>
        <end position="284"/>
    </location>
</feature>
<comment type="caution">
    <text evidence="4">The sequence shown here is derived from an EMBL/GenBank/DDBJ whole genome shotgun (WGS) entry which is preliminary data.</text>
</comment>
<feature type="transmembrane region" description="Helical" evidence="2">
    <location>
        <begin position="24"/>
        <end position="45"/>
    </location>
</feature>
<keyword evidence="2" id="KW-0472">Membrane</keyword>
<evidence type="ECO:0000259" key="3">
    <source>
        <dbReference type="Pfam" id="PF08030"/>
    </source>
</evidence>
<keyword evidence="2" id="KW-1133">Transmembrane helix</keyword>
<feature type="transmembrane region" description="Helical" evidence="2">
    <location>
        <begin position="179"/>
        <end position="198"/>
    </location>
</feature>
<gene>
    <name evidence="4" type="ORF">PIB30_057401</name>
</gene>
<keyword evidence="5" id="KW-1185">Reference proteome</keyword>
<keyword evidence="1" id="KW-0560">Oxidoreductase</keyword>
<reference evidence="4 5" key="1">
    <citation type="journal article" date="2023" name="Plants (Basel)">
        <title>Bridging the Gap: Combining Genomics and Transcriptomics Approaches to Understand Stylosanthes scabra, an Orphan Legume from the Brazilian Caatinga.</title>
        <authorList>
            <person name="Ferreira-Neto J.R.C."/>
            <person name="da Silva M.D."/>
            <person name="Binneck E."/>
            <person name="de Melo N.F."/>
            <person name="da Silva R.H."/>
            <person name="de Melo A.L.T.M."/>
            <person name="Pandolfi V."/>
            <person name="Bustamante F.O."/>
            <person name="Brasileiro-Vidal A.C."/>
            <person name="Benko-Iseppon A.M."/>
        </authorList>
    </citation>
    <scope>NUCLEOTIDE SEQUENCE [LARGE SCALE GENOMIC DNA]</scope>
    <source>
        <tissue evidence="4">Leaves</tissue>
    </source>
</reference>
<proteinExistence type="predicted"/>
<dbReference type="SUPFAM" id="SSF52343">
    <property type="entry name" value="Ferredoxin reductase-like, C-terminal NADP-linked domain"/>
    <property type="match status" value="1"/>
</dbReference>
<accession>A0ABU6WHW4</accession>
<name>A0ABU6WHW4_9FABA</name>
<dbReference type="Pfam" id="PF08030">
    <property type="entry name" value="NAD_binding_6"/>
    <property type="match status" value="1"/>
</dbReference>
<evidence type="ECO:0000256" key="2">
    <source>
        <dbReference type="SAM" id="Phobius"/>
    </source>
</evidence>
<keyword evidence="2" id="KW-0812">Transmembrane</keyword>
<organism evidence="4 5">
    <name type="scientific">Stylosanthes scabra</name>
    <dbReference type="NCBI Taxonomy" id="79078"/>
    <lineage>
        <taxon>Eukaryota</taxon>
        <taxon>Viridiplantae</taxon>
        <taxon>Streptophyta</taxon>
        <taxon>Embryophyta</taxon>
        <taxon>Tracheophyta</taxon>
        <taxon>Spermatophyta</taxon>
        <taxon>Magnoliopsida</taxon>
        <taxon>eudicotyledons</taxon>
        <taxon>Gunneridae</taxon>
        <taxon>Pentapetalae</taxon>
        <taxon>rosids</taxon>
        <taxon>fabids</taxon>
        <taxon>Fabales</taxon>
        <taxon>Fabaceae</taxon>
        <taxon>Papilionoideae</taxon>
        <taxon>50 kb inversion clade</taxon>
        <taxon>dalbergioids sensu lato</taxon>
        <taxon>Dalbergieae</taxon>
        <taxon>Pterocarpus clade</taxon>
        <taxon>Stylosanthes</taxon>
    </lineage>
</organism>
<dbReference type="EMBL" id="JASCZI010181712">
    <property type="protein sequence ID" value="MED6185476.1"/>
    <property type="molecule type" value="Genomic_DNA"/>
</dbReference>
<dbReference type="PANTHER" id="PTHR11972:SF41">
    <property type="entry name" value="FERRIC REDUCTION OXIDASE 2"/>
    <property type="match status" value="1"/>
</dbReference>
<dbReference type="InterPro" id="IPR050369">
    <property type="entry name" value="RBOH/FRE"/>
</dbReference>
<sequence>MSHLNVSVEGPYGPDSSFLSRYEMIVMVGGGSGIAPFISIIRWILFKANTEGGKAQRVVLICSFKKCIDLTMIDLLMSVSGTAFDISRLQLQIEAYVTSEKQPAITERKPLQTSLFKSNASDEPISAVLGRNSWLCLGIIISLSFILFILLIAILNKYYIYPIDHNSDLKFPYFSKASLNMLFICVSIVIAATSVFMWNKKQNKYINQTESVRTTAPSTSPGSVCYDADKELELLPHQSFVHAVKVHYGKRPDIKKILSGCEGSSIGVLVSGPSEMRHEVASICKSCSTENLHFESISFTW</sequence>
<dbReference type="Proteomes" id="UP001341840">
    <property type="component" value="Unassembled WGS sequence"/>
</dbReference>
<dbReference type="InterPro" id="IPR013121">
    <property type="entry name" value="Fe_red_NAD-bd_6"/>
</dbReference>